<evidence type="ECO:0000313" key="1">
    <source>
        <dbReference type="EMBL" id="KAK1931521.1"/>
    </source>
</evidence>
<keyword evidence="2" id="KW-1185">Reference proteome</keyword>
<dbReference type="Proteomes" id="UP001259832">
    <property type="component" value="Unassembled WGS sequence"/>
</dbReference>
<name>A0AAD9LCL3_9STRA</name>
<sequence>METDKHSQCAQLRVLRMAQRELLHELVERSRERVVQVRAGSSLLHVLHQEHLKASPLLSTSTSLPLLPPAPTLAIATKRRTHKSLQVESALDDEHKARRRRGALPRLAKDVVQLPEGTTSFEQYQNFLANKIYKQETMHLQNRRAALVPKADLLKKLATVCAAALKEMEDDDDTPSVSESLREKLLRAMALLRGGRAFEQAKSLAPPPPPAYGEIKNAHLAFLQFKQDEVNGTKKKQVHPWVFIYALRDFASCLLIHATMYGRSAGLQDGNTSTKTPIHFGDQICLLSSSSDLPLAIGPDGRSRPTQDSSAGPHMTFTIVDFRNPSRCDEVTSTDDFWLRVDPAVLGPHKFDPRRRCNGDDTDLSGDGDISSLLSDTSYYLGCPGWQVDDESNSSPLKNASVSIRSGNTQINEHRQHGQKHFRLVAMKALTPSRDVYGDDAATREYAVETNESIMRLARWRFMRYTPRKHEQLGGKAEVTHNGQDVNDAMVNCSTVYLVLSDFALVYDVGLKRGVGMRVSSNAHERSNVAKLHQNGIGQKEPRHLHANSEMIANVMHLSACARWQVRILQRTGGVNYLQELELAMAAVTGDYRKEDGVRVEWLREKQEKMASDNRRLHVKTKLVPEARRQYDLVASQSNSKLEQIERQKGAQATEYFQRRLHELEVLESRHQPYEILHLKQRQLQRVVELPRL</sequence>
<gene>
    <name evidence="1" type="ORF">P3T76_012850</name>
</gene>
<dbReference type="EMBL" id="JASMQC010000033">
    <property type="protein sequence ID" value="KAK1931521.1"/>
    <property type="molecule type" value="Genomic_DNA"/>
</dbReference>
<accession>A0AAD9LCL3</accession>
<proteinExistence type="predicted"/>
<protein>
    <submittedName>
        <fullName evidence="1">Uncharacterized protein</fullName>
    </submittedName>
</protein>
<evidence type="ECO:0000313" key="2">
    <source>
        <dbReference type="Proteomes" id="UP001259832"/>
    </source>
</evidence>
<organism evidence="1 2">
    <name type="scientific">Phytophthora citrophthora</name>
    <dbReference type="NCBI Taxonomy" id="4793"/>
    <lineage>
        <taxon>Eukaryota</taxon>
        <taxon>Sar</taxon>
        <taxon>Stramenopiles</taxon>
        <taxon>Oomycota</taxon>
        <taxon>Peronosporomycetes</taxon>
        <taxon>Peronosporales</taxon>
        <taxon>Peronosporaceae</taxon>
        <taxon>Phytophthora</taxon>
    </lineage>
</organism>
<dbReference type="AlphaFoldDB" id="A0AAD9LCL3"/>
<reference evidence="1" key="1">
    <citation type="submission" date="2023-08" db="EMBL/GenBank/DDBJ databases">
        <title>Reference Genome Resource for the Citrus Pathogen Phytophthora citrophthora.</title>
        <authorList>
            <person name="Moller H."/>
            <person name="Coetzee B."/>
            <person name="Rose L.J."/>
            <person name="Van Niekerk J.M."/>
        </authorList>
    </citation>
    <scope>NUCLEOTIDE SEQUENCE</scope>
    <source>
        <strain evidence="1">STE-U-9442</strain>
    </source>
</reference>
<comment type="caution">
    <text evidence="1">The sequence shown here is derived from an EMBL/GenBank/DDBJ whole genome shotgun (WGS) entry which is preliminary data.</text>
</comment>